<evidence type="ECO:0000313" key="5">
    <source>
        <dbReference type="Proteomes" id="UP001212841"/>
    </source>
</evidence>
<dbReference type="EMBL" id="JADGJD010000736">
    <property type="protein sequence ID" value="KAJ3048796.1"/>
    <property type="molecule type" value="Genomic_DNA"/>
</dbReference>
<comment type="caution">
    <text evidence="4">The sequence shown here is derived from an EMBL/GenBank/DDBJ whole genome shotgun (WGS) entry which is preliminary data.</text>
</comment>
<dbReference type="PANTHER" id="PTHR24166">
    <property type="entry name" value="ROLLING PEBBLES, ISOFORM B"/>
    <property type="match status" value="1"/>
</dbReference>
<dbReference type="Proteomes" id="UP001212841">
    <property type="component" value="Unassembled WGS sequence"/>
</dbReference>
<keyword evidence="2 3" id="KW-0040">ANK repeat</keyword>
<gene>
    <name evidence="4" type="ORF">HK097_010195</name>
</gene>
<dbReference type="InterPro" id="IPR050889">
    <property type="entry name" value="Dendritic_Spine_Reg/Scaffold"/>
</dbReference>
<organism evidence="4 5">
    <name type="scientific">Rhizophlyctis rosea</name>
    <dbReference type="NCBI Taxonomy" id="64517"/>
    <lineage>
        <taxon>Eukaryota</taxon>
        <taxon>Fungi</taxon>
        <taxon>Fungi incertae sedis</taxon>
        <taxon>Chytridiomycota</taxon>
        <taxon>Chytridiomycota incertae sedis</taxon>
        <taxon>Chytridiomycetes</taxon>
        <taxon>Rhizophlyctidales</taxon>
        <taxon>Rhizophlyctidaceae</taxon>
        <taxon>Rhizophlyctis</taxon>
    </lineage>
</organism>
<feature type="repeat" description="ANK" evidence="3">
    <location>
        <begin position="50"/>
        <end position="82"/>
    </location>
</feature>
<dbReference type="InterPro" id="IPR002110">
    <property type="entry name" value="Ankyrin_rpt"/>
</dbReference>
<sequence>MAVEAGLVIHANPHNPWDCHSCLLFVCAAAVGDLAYTKYLLEAGGDVHADDDRALVETCAAGHVDVVKYLISKGAHVDVWEEEPLNRAGEKGHKDVIRVFLENGADPIAHPSVFRRAVRGGFLDVVHMMIETGVDARRTIDGTLPCAAYAGHIDIVRFLLNFIGTNALEYLRKAVKFAYEWGYNDIATLIFEKYHREGTLADLVEAVTWSHVPNLTLLLRNGVTDDGQALKIAIRRGHLPVVKILLYLAFEPHSWQNYDDNIRCACVGGHADVVDEILCYLRKDYFIGFALQKHPVTTLEYTVRNGHTKVIAVLLRHGLDPTTKTGHCCILPPKWVTQKSLSCLSNMAR</sequence>
<name>A0AAD5S9G4_9FUNG</name>
<protein>
    <submittedName>
        <fullName evidence="4">Uncharacterized protein</fullName>
    </submittedName>
</protein>
<dbReference type="InterPro" id="IPR036770">
    <property type="entry name" value="Ankyrin_rpt-contain_sf"/>
</dbReference>
<dbReference type="SMART" id="SM00248">
    <property type="entry name" value="ANK"/>
    <property type="match status" value="6"/>
</dbReference>
<dbReference type="PANTHER" id="PTHR24166:SF48">
    <property type="entry name" value="PROTEIN VAPYRIN"/>
    <property type="match status" value="1"/>
</dbReference>
<dbReference type="Gene3D" id="1.25.40.20">
    <property type="entry name" value="Ankyrin repeat-containing domain"/>
    <property type="match status" value="3"/>
</dbReference>
<evidence type="ECO:0000256" key="2">
    <source>
        <dbReference type="ARBA" id="ARBA00023043"/>
    </source>
</evidence>
<evidence type="ECO:0000256" key="3">
    <source>
        <dbReference type="PROSITE-ProRule" id="PRU00023"/>
    </source>
</evidence>
<dbReference type="SUPFAM" id="SSF48403">
    <property type="entry name" value="Ankyrin repeat"/>
    <property type="match status" value="1"/>
</dbReference>
<keyword evidence="5" id="KW-1185">Reference proteome</keyword>
<evidence type="ECO:0000256" key="1">
    <source>
        <dbReference type="ARBA" id="ARBA00022737"/>
    </source>
</evidence>
<proteinExistence type="predicted"/>
<evidence type="ECO:0000313" key="4">
    <source>
        <dbReference type="EMBL" id="KAJ3048796.1"/>
    </source>
</evidence>
<accession>A0AAD5S9G4</accession>
<reference evidence="4" key="1">
    <citation type="submission" date="2020-05" db="EMBL/GenBank/DDBJ databases">
        <title>Phylogenomic resolution of chytrid fungi.</title>
        <authorList>
            <person name="Stajich J.E."/>
            <person name="Amses K."/>
            <person name="Simmons R."/>
            <person name="Seto K."/>
            <person name="Myers J."/>
            <person name="Bonds A."/>
            <person name="Quandt C.A."/>
            <person name="Barry K."/>
            <person name="Liu P."/>
            <person name="Grigoriev I."/>
            <person name="Longcore J.E."/>
            <person name="James T.Y."/>
        </authorList>
    </citation>
    <scope>NUCLEOTIDE SEQUENCE</scope>
    <source>
        <strain evidence="4">JEL0318</strain>
    </source>
</reference>
<keyword evidence="1" id="KW-0677">Repeat</keyword>
<dbReference type="Pfam" id="PF12796">
    <property type="entry name" value="Ank_2"/>
    <property type="match status" value="1"/>
</dbReference>
<dbReference type="PROSITE" id="PS50088">
    <property type="entry name" value="ANK_REPEAT"/>
    <property type="match status" value="1"/>
</dbReference>
<dbReference type="AlphaFoldDB" id="A0AAD5S9G4"/>